<dbReference type="Gene3D" id="3.80.10.10">
    <property type="entry name" value="Ribonuclease Inhibitor"/>
    <property type="match status" value="2"/>
</dbReference>
<accession>A0A1V9YL20</accession>
<dbReference type="InterPro" id="IPR032675">
    <property type="entry name" value="LRR_dom_sf"/>
</dbReference>
<evidence type="ECO:0000256" key="1">
    <source>
        <dbReference type="SAM" id="Coils"/>
    </source>
</evidence>
<organism evidence="3 4">
    <name type="scientific">Achlya hypogyna</name>
    <name type="common">Oomycete</name>
    <name type="synonym">Protoachlya hypogyna</name>
    <dbReference type="NCBI Taxonomy" id="1202772"/>
    <lineage>
        <taxon>Eukaryota</taxon>
        <taxon>Sar</taxon>
        <taxon>Stramenopiles</taxon>
        <taxon>Oomycota</taxon>
        <taxon>Saprolegniomycetes</taxon>
        <taxon>Saprolegniales</taxon>
        <taxon>Achlyaceae</taxon>
        <taxon>Achlya</taxon>
    </lineage>
</organism>
<name>A0A1V9YL20_ACHHY</name>
<evidence type="ECO:0000256" key="2">
    <source>
        <dbReference type="SAM" id="MobiDB-lite"/>
    </source>
</evidence>
<keyword evidence="4" id="KW-1185">Reference proteome</keyword>
<dbReference type="Pfam" id="PF13516">
    <property type="entry name" value="LRR_6"/>
    <property type="match status" value="2"/>
</dbReference>
<evidence type="ECO:0000313" key="4">
    <source>
        <dbReference type="Proteomes" id="UP000243579"/>
    </source>
</evidence>
<dbReference type="SMART" id="SM00368">
    <property type="entry name" value="LRR_RI"/>
    <property type="match status" value="5"/>
</dbReference>
<evidence type="ECO:0000313" key="3">
    <source>
        <dbReference type="EMBL" id="OQR86410.1"/>
    </source>
</evidence>
<keyword evidence="1" id="KW-0175">Coiled coil</keyword>
<protein>
    <submittedName>
        <fullName evidence="3">Uncharacterized protein</fullName>
    </submittedName>
</protein>
<comment type="caution">
    <text evidence="3">The sequence shown here is derived from an EMBL/GenBank/DDBJ whole genome shotgun (WGS) entry which is preliminary data.</text>
</comment>
<dbReference type="EMBL" id="JNBR01001508">
    <property type="protein sequence ID" value="OQR86410.1"/>
    <property type="molecule type" value="Genomic_DNA"/>
</dbReference>
<dbReference type="InterPro" id="IPR001611">
    <property type="entry name" value="Leu-rich_rpt"/>
</dbReference>
<reference evidence="3 4" key="1">
    <citation type="journal article" date="2014" name="Genome Biol. Evol.">
        <title>The secreted proteins of Achlya hypogyna and Thraustotheca clavata identify the ancestral oomycete secretome and reveal gene acquisitions by horizontal gene transfer.</title>
        <authorList>
            <person name="Misner I."/>
            <person name="Blouin N."/>
            <person name="Leonard G."/>
            <person name="Richards T.A."/>
            <person name="Lane C.E."/>
        </authorList>
    </citation>
    <scope>NUCLEOTIDE SEQUENCE [LARGE SCALE GENOMIC DNA]</scope>
    <source>
        <strain evidence="3 4">ATCC 48635</strain>
    </source>
</reference>
<dbReference type="STRING" id="1202772.A0A1V9YL20"/>
<dbReference type="SUPFAM" id="SSF52047">
    <property type="entry name" value="RNI-like"/>
    <property type="match status" value="1"/>
</dbReference>
<dbReference type="AlphaFoldDB" id="A0A1V9YL20"/>
<feature type="compositionally biased region" description="Pro residues" evidence="2">
    <location>
        <begin position="345"/>
        <end position="359"/>
    </location>
</feature>
<gene>
    <name evidence="3" type="ORF">ACHHYP_10578</name>
</gene>
<dbReference type="PANTHER" id="PTHR24110">
    <property type="entry name" value="CENTROSOMAL PROTEIN OF 78 KDA"/>
    <property type="match status" value="1"/>
</dbReference>
<dbReference type="Proteomes" id="UP000243579">
    <property type="component" value="Unassembled WGS sequence"/>
</dbReference>
<proteinExistence type="predicted"/>
<dbReference type="PANTHER" id="PTHR24110:SF3">
    <property type="entry name" value="CENTROSOMAL PROTEIN OF 78 KDA"/>
    <property type="match status" value="1"/>
</dbReference>
<feature type="region of interest" description="Disordered" evidence="2">
    <location>
        <begin position="336"/>
        <end position="428"/>
    </location>
</feature>
<dbReference type="OrthoDB" id="78308at2759"/>
<feature type="coiled-coil region" evidence="1">
    <location>
        <begin position="442"/>
        <end position="504"/>
    </location>
</feature>
<sequence>MRPPSSLAQEYAAYCRKKTSEPVADAKTIFEKQGVTLHVDNLDPEELRLIFDFIAKTQSLVHARIFLGRVPMKRALRSKLLRIGLEQPYATSVAGYTRIMRCVSAMLLHATSLVSLDLVGVPIAPDTVADLANGLKGARSLVSIDLTDTKLGDAGLDRLEDALALQPQLLHLCVASCGLTDASGRAISRILRVQCQRRDETYWSATLRGQSVPVQGEGCMLLNVAQNTLGDATIEVLCQALYNDNWLYGLNLSSNQVGPRGVLSLAEALQTNATLTVLVLADNSAADARVTSFLDRLLAERREKGAASMNHPMEHPVLKRVLQQWKVLAAPPPVPKPVAVKKPRQIPPQPARRLPPPPKTTRRAVTSIYAATTAKKKPRTKAPGATKPERKPPPVEDLSALDYLMPPPAPSQLQLLPSNQEETKVSSPTANSRMLVMLLAKIDRLEEAQASAQAHIDRLESENRTLKQQLAHKPRRSSVEAAIIGELEAAIVRLTQQVQFLEQSRPLPNHPAIADDVVANLASQLKLSFGLTP</sequence>